<dbReference type="InterPro" id="IPR006119">
    <property type="entry name" value="Resolv_N"/>
</dbReference>
<dbReference type="PANTHER" id="PTHR30461:SF2">
    <property type="entry name" value="SERINE RECOMBINASE PINE-RELATED"/>
    <property type="match status" value="1"/>
</dbReference>
<dbReference type="InterPro" id="IPR036162">
    <property type="entry name" value="Resolvase-like_N_sf"/>
</dbReference>
<dbReference type="SUPFAM" id="SSF53041">
    <property type="entry name" value="Resolvase-like"/>
    <property type="match status" value="1"/>
</dbReference>
<dbReference type="RefSeq" id="WP_225912189.1">
    <property type="nucleotide sequence ID" value="NZ_CAWNNC010000001.1"/>
</dbReference>
<dbReference type="Proteomes" id="UP000232003">
    <property type="component" value="Chromosome"/>
</dbReference>
<dbReference type="CDD" id="cd03768">
    <property type="entry name" value="SR_ResInv"/>
    <property type="match status" value="1"/>
</dbReference>
<dbReference type="KEGG" id="nfl:COO91_06557"/>
<evidence type="ECO:0000259" key="3">
    <source>
        <dbReference type="PROSITE" id="PS51736"/>
    </source>
</evidence>
<feature type="domain" description="Resolvase/invertase-type recombinase catalytic" evidence="3">
    <location>
        <begin position="2"/>
        <end position="143"/>
    </location>
</feature>
<keyword evidence="5" id="KW-1185">Reference proteome</keyword>
<sequence length="190" mass="22105">MKIAGYARLSTREQARGQTLEQQIDRLKKAGATEIYHDLESGRKDSREQFQKLISDAEANKISKIICTRVDRFSRNMVTTVSTAKKLFEQYRVTLLFLDDPDMNLDSSDGLFMFTLKASLAQRESDQISERVRHGKEYQRANGLAVSTKPPYGYIINKQRKYELDKRPTLCLLSQRPDNYLFNKEYYSEL</sequence>
<dbReference type="Gene3D" id="3.40.50.1390">
    <property type="entry name" value="Resolvase, N-terminal catalytic domain"/>
    <property type="match status" value="1"/>
</dbReference>
<evidence type="ECO:0000313" key="5">
    <source>
        <dbReference type="Proteomes" id="UP000232003"/>
    </source>
</evidence>
<protein>
    <submittedName>
        <fullName evidence="4">Site-specific DNA recombinase related to the DNA invertase Pin</fullName>
    </submittedName>
</protein>
<dbReference type="InterPro" id="IPR050639">
    <property type="entry name" value="SSR_resolvase"/>
</dbReference>
<reference evidence="4 5" key="1">
    <citation type="submission" date="2017-11" db="EMBL/GenBank/DDBJ databases">
        <title>Complete genome of a free-living desiccation-tolerant cyanobacterium and its photosynthetic adaptation to extreme terrestrial habitat.</title>
        <authorList>
            <person name="Shang J."/>
        </authorList>
    </citation>
    <scope>NUCLEOTIDE SEQUENCE [LARGE SCALE GENOMIC DNA]</scope>
    <source>
        <strain evidence="4 5">CCNUN1</strain>
    </source>
</reference>
<dbReference type="SMART" id="SM00857">
    <property type="entry name" value="Resolvase"/>
    <property type="match status" value="1"/>
</dbReference>
<keyword evidence="1" id="KW-0238">DNA-binding</keyword>
<dbReference type="PROSITE" id="PS51736">
    <property type="entry name" value="RECOMBINASES_3"/>
    <property type="match status" value="1"/>
</dbReference>
<organism evidence="4 5">
    <name type="scientific">Nostoc flagelliforme CCNUN1</name>
    <dbReference type="NCBI Taxonomy" id="2038116"/>
    <lineage>
        <taxon>Bacteria</taxon>
        <taxon>Bacillati</taxon>
        <taxon>Cyanobacteriota</taxon>
        <taxon>Cyanophyceae</taxon>
        <taxon>Nostocales</taxon>
        <taxon>Nostocaceae</taxon>
        <taxon>Nostoc</taxon>
    </lineage>
</organism>
<dbReference type="GO" id="GO:0003677">
    <property type="term" value="F:DNA binding"/>
    <property type="evidence" value="ECO:0007669"/>
    <property type="project" value="UniProtKB-KW"/>
</dbReference>
<gene>
    <name evidence="4" type="ORF">COO91_06557</name>
</gene>
<evidence type="ECO:0000313" key="4">
    <source>
        <dbReference type="EMBL" id="AUB40540.1"/>
    </source>
</evidence>
<accession>A0A2K8SYS3</accession>
<name>A0A2K8SYS3_9NOSO</name>
<dbReference type="EMBL" id="CP024785">
    <property type="protein sequence ID" value="AUB40540.1"/>
    <property type="molecule type" value="Genomic_DNA"/>
</dbReference>
<evidence type="ECO:0000256" key="1">
    <source>
        <dbReference type="ARBA" id="ARBA00023125"/>
    </source>
</evidence>
<dbReference type="GO" id="GO:0000150">
    <property type="term" value="F:DNA strand exchange activity"/>
    <property type="evidence" value="ECO:0007669"/>
    <property type="project" value="InterPro"/>
</dbReference>
<dbReference type="PANTHER" id="PTHR30461">
    <property type="entry name" value="DNA-INVERTASE FROM LAMBDOID PROPHAGE"/>
    <property type="match status" value="1"/>
</dbReference>
<dbReference type="Pfam" id="PF00239">
    <property type="entry name" value="Resolvase"/>
    <property type="match status" value="1"/>
</dbReference>
<dbReference type="AlphaFoldDB" id="A0A2K8SYS3"/>
<keyword evidence="2" id="KW-0233">DNA recombination</keyword>
<proteinExistence type="predicted"/>
<evidence type="ECO:0000256" key="2">
    <source>
        <dbReference type="ARBA" id="ARBA00023172"/>
    </source>
</evidence>